<evidence type="ECO:0000259" key="6">
    <source>
        <dbReference type="PROSITE" id="PS50011"/>
    </source>
</evidence>
<dbReference type="eggNOG" id="COG0515">
    <property type="taxonomic scope" value="Bacteria"/>
</dbReference>
<evidence type="ECO:0000313" key="7">
    <source>
        <dbReference type="EMBL" id="ACY96386.1"/>
    </source>
</evidence>
<reference evidence="7 8" key="1">
    <citation type="journal article" date="2011" name="Stand. Genomic Sci.">
        <title>Complete genome sequence of Thermomonospora curvata type strain (B9).</title>
        <authorList>
            <person name="Chertkov O."/>
            <person name="Sikorski J."/>
            <person name="Nolan M."/>
            <person name="Lapidus A."/>
            <person name="Lucas S."/>
            <person name="Del Rio T.G."/>
            <person name="Tice H."/>
            <person name="Cheng J.F."/>
            <person name="Goodwin L."/>
            <person name="Pitluck S."/>
            <person name="Liolios K."/>
            <person name="Ivanova N."/>
            <person name="Mavromatis K."/>
            <person name="Mikhailova N."/>
            <person name="Ovchinnikova G."/>
            <person name="Pati A."/>
            <person name="Chen A."/>
            <person name="Palaniappan K."/>
            <person name="Djao O.D."/>
            <person name="Land M."/>
            <person name="Hauser L."/>
            <person name="Chang Y.J."/>
            <person name="Jeffries C.D."/>
            <person name="Brettin T."/>
            <person name="Han C."/>
            <person name="Detter J.C."/>
            <person name="Rohde M."/>
            <person name="Goker M."/>
            <person name="Woyke T."/>
            <person name="Bristow J."/>
            <person name="Eisen J.A."/>
            <person name="Markowitz V."/>
            <person name="Hugenholtz P."/>
            <person name="Klenk H.P."/>
            <person name="Kyrpides N.C."/>
        </authorList>
    </citation>
    <scope>NUCLEOTIDE SEQUENCE [LARGE SCALE GENOMIC DNA]</scope>
    <source>
        <strain evidence="8">ATCC 19995 / DSM 43183 / JCM 3096 / KCTC 9072 / NBRC 15933 / NCIMB 10081 / Henssen B9</strain>
    </source>
</reference>
<dbReference type="Pfam" id="PF00069">
    <property type="entry name" value="Pkinase"/>
    <property type="match status" value="1"/>
</dbReference>
<dbReference type="STRING" id="471852.Tcur_0795"/>
<dbReference type="OrthoDB" id="3456415at2"/>
<evidence type="ECO:0000256" key="4">
    <source>
        <dbReference type="ARBA" id="ARBA00022840"/>
    </source>
</evidence>
<evidence type="ECO:0000256" key="2">
    <source>
        <dbReference type="ARBA" id="ARBA00022741"/>
    </source>
</evidence>
<dbReference type="PROSITE" id="PS50011">
    <property type="entry name" value="PROTEIN_KINASE_DOM"/>
    <property type="match status" value="1"/>
</dbReference>
<keyword evidence="7" id="KW-0723">Serine/threonine-protein kinase</keyword>
<name>D1A5M6_THECD</name>
<dbReference type="SUPFAM" id="SSF56112">
    <property type="entry name" value="Protein kinase-like (PK-like)"/>
    <property type="match status" value="1"/>
</dbReference>
<organism evidence="7 8">
    <name type="scientific">Thermomonospora curvata (strain ATCC 19995 / DSM 43183 / JCM 3096 / KCTC 9072 / NBRC 15933 / NCIMB 10081 / Henssen B9)</name>
    <dbReference type="NCBI Taxonomy" id="471852"/>
    <lineage>
        <taxon>Bacteria</taxon>
        <taxon>Bacillati</taxon>
        <taxon>Actinomycetota</taxon>
        <taxon>Actinomycetes</taxon>
        <taxon>Streptosporangiales</taxon>
        <taxon>Thermomonosporaceae</taxon>
        <taxon>Thermomonospora</taxon>
    </lineage>
</organism>
<dbReference type="HOGENOM" id="CLU_371691_0_0_11"/>
<evidence type="ECO:0000313" key="8">
    <source>
        <dbReference type="Proteomes" id="UP000001918"/>
    </source>
</evidence>
<dbReference type="InterPro" id="IPR000719">
    <property type="entry name" value="Prot_kinase_dom"/>
</dbReference>
<keyword evidence="2" id="KW-0547">Nucleotide-binding</keyword>
<dbReference type="AlphaFoldDB" id="D1A5M6"/>
<dbReference type="RefSeq" id="WP_012851170.1">
    <property type="nucleotide sequence ID" value="NC_013510.1"/>
</dbReference>
<dbReference type="PANTHER" id="PTHR43289">
    <property type="entry name" value="MITOGEN-ACTIVATED PROTEIN KINASE KINASE KINASE 20-RELATED"/>
    <property type="match status" value="1"/>
</dbReference>
<gene>
    <name evidence="7" type="ordered locus">Tcur_0795</name>
</gene>
<protein>
    <submittedName>
        <fullName evidence="7">Serine/threonine protein kinase</fullName>
    </submittedName>
</protein>
<dbReference type="PANTHER" id="PTHR43289:SF34">
    <property type="entry name" value="SERINE_THREONINE-PROTEIN KINASE YBDM-RELATED"/>
    <property type="match status" value="1"/>
</dbReference>
<feature type="compositionally biased region" description="Low complexity" evidence="5">
    <location>
        <begin position="407"/>
        <end position="429"/>
    </location>
</feature>
<dbReference type="Proteomes" id="UP000001918">
    <property type="component" value="Chromosome"/>
</dbReference>
<dbReference type="GO" id="GO:0005524">
    <property type="term" value="F:ATP binding"/>
    <property type="evidence" value="ECO:0007669"/>
    <property type="project" value="UniProtKB-KW"/>
</dbReference>
<feature type="region of interest" description="Disordered" evidence="5">
    <location>
        <begin position="274"/>
        <end position="497"/>
    </location>
</feature>
<evidence type="ECO:0000256" key="5">
    <source>
        <dbReference type="SAM" id="MobiDB-lite"/>
    </source>
</evidence>
<feature type="compositionally biased region" description="Low complexity" evidence="5">
    <location>
        <begin position="279"/>
        <end position="289"/>
    </location>
</feature>
<feature type="domain" description="Protein kinase" evidence="6">
    <location>
        <begin position="28"/>
        <end position="275"/>
    </location>
</feature>
<keyword evidence="1" id="KW-0808">Transferase</keyword>
<keyword evidence="8" id="KW-1185">Reference proteome</keyword>
<dbReference type="KEGG" id="tcu:Tcur_0795"/>
<dbReference type="InterPro" id="IPR011009">
    <property type="entry name" value="Kinase-like_dom_sf"/>
</dbReference>
<sequence>MREAAPLRPEDPEFLGGFRLTGRREADERGVSYLGEGPSGEPVVVRTLSADLLGGRPGGATATRAPAVARQAAALRQIPAARRVDSPWTARVLAADLEAEPPYVVSEHVAGPTLRQVVERHGPRTGSSLHRLANGTIQGLAAVHRAGLVHGAFGPDLVVLGQDGPRLVDFALGAVAGGRERGPAFQAPERLGGAEATFASDVFAWAATMVFAAGGRPPFGPDDDPATATRVLHHQPDLRALPEYLQKIVLRCLAKDPRRRPSAAEVAAWLQHPGRDAPADAAPPAENPAGTPEPHRRDSGPMPAVAPAPSAKPRTPKYSTVSRRSPAPAAGGPEGPGRPAAPPAAPGRPHTDPVTPPQPAHRTNPAGSSGTDHAASAAPAMPDRPAGPEEPASADRAGGPVGYASQADPAGPAPGHAAGAGEPASADRAGGPVGYASQADPAGSAPGHAAGAGEPASADRVTDPAGYAPRANAAGAAEPASRTAGSAPGPRLSVPEDRLVASAATSGGARMRVHETSGIQVTIRGRASGRRDAPRRTGRRNGLLAGLVAVVVLAGGALVAWKSGLVGGSAEAPTQAQAAPHTGPPVEISTIDGQRYRLAAIGSGVSPGAAPTGGPSKDEEGAAYVYAEYLISNLMNKPVPLDLYAVDLFIKRDLLPERSRGLCMWHNGVPEDMCTPPAKPHVMFRLAGGAPVSGAQGGQYMPPGASYVVRVTLDVPLRRDPGAGELGLYVWKQMYMTSALAQEVPFPR</sequence>
<keyword evidence="3 7" id="KW-0418">Kinase</keyword>
<dbReference type="GO" id="GO:0004674">
    <property type="term" value="F:protein serine/threonine kinase activity"/>
    <property type="evidence" value="ECO:0007669"/>
    <property type="project" value="UniProtKB-KW"/>
</dbReference>
<keyword evidence="4" id="KW-0067">ATP-binding</keyword>
<dbReference type="EMBL" id="CP001738">
    <property type="protein sequence ID" value="ACY96386.1"/>
    <property type="molecule type" value="Genomic_DNA"/>
</dbReference>
<evidence type="ECO:0000256" key="1">
    <source>
        <dbReference type="ARBA" id="ARBA00022679"/>
    </source>
</evidence>
<feature type="compositionally biased region" description="Low complexity" evidence="5">
    <location>
        <begin position="439"/>
        <end position="480"/>
    </location>
</feature>
<accession>D1A5M6</accession>
<proteinExistence type="predicted"/>
<evidence type="ECO:0000256" key="3">
    <source>
        <dbReference type="ARBA" id="ARBA00022777"/>
    </source>
</evidence>
<dbReference type="Gene3D" id="1.10.510.10">
    <property type="entry name" value="Transferase(Phosphotransferase) domain 1"/>
    <property type="match status" value="1"/>
</dbReference>